<dbReference type="AlphaFoldDB" id="A0A248LFC5"/>
<dbReference type="CDD" id="cd06261">
    <property type="entry name" value="TM_PBP2"/>
    <property type="match status" value="1"/>
</dbReference>
<reference evidence="10" key="1">
    <citation type="journal article" date="2017" name="J. Antimicrob. Chemother.">
        <title>Emergence and genomic analysis of MDR Laribacter hongkongensis strain HLGZ1 from Guangzhou, China.</title>
        <authorList>
            <person name="Wu H.K."/>
            <person name="Chen J.H."/>
            <person name="Yang L."/>
            <person name="Li A.R."/>
            <person name="Su D.H."/>
            <person name="Lin Y.P."/>
            <person name="Chen D.Q."/>
        </authorList>
    </citation>
    <scope>NUCLEOTIDE SEQUENCE</scope>
    <source>
        <strain evidence="10">HLGZ1</strain>
    </source>
</reference>
<comment type="subcellular location">
    <subcellularLocation>
        <location evidence="1 8">Cell membrane</location>
        <topology evidence="1 8">Multi-pass membrane protein</topology>
    </subcellularLocation>
</comment>
<evidence type="ECO:0000256" key="5">
    <source>
        <dbReference type="ARBA" id="ARBA00022692"/>
    </source>
</evidence>
<accession>A0A248LFC5</accession>
<dbReference type="Proteomes" id="UP000197424">
    <property type="component" value="Chromosome"/>
</dbReference>
<evidence type="ECO:0000256" key="7">
    <source>
        <dbReference type="ARBA" id="ARBA00023136"/>
    </source>
</evidence>
<dbReference type="PROSITE" id="PS50928">
    <property type="entry name" value="ABC_TM1"/>
    <property type="match status" value="1"/>
</dbReference>
<dbReference type="InterPro" id="IPR035906">
    <property type="entry name" value="MetI-like_sf"/>
</dbReference>
<dbReference type="EMBL" id="CP022115">
    <property type="protein sequence ID" value="ASJ23164.1"/>
    <property type="molecule type" value="Genomic_DNA"/>
</dbReference>
<keyword evidence="3 8" id="KW-0813">Transport</keyword>
<dbReference type="GO" id="GO:0055085">
    <property type="term" value="P:transmembrane transport"/>
    <property type="evidence" value="ECO:0007669"/>
    <property type="project" value="InterPro"/>
</dbReference>
<dbReference type="PANTHER" id="PTHR42929">
    <property type="entry name" value="INNER MEMBRANE ABC TRANSPORTER PERMEASE PROTEIN YDCU-RELATED-RELATED"/>
    <property type="match status" value="1"/>
</dbReference>
<evidence type="ECO:0000313" key="12">
    <source>
        <dbReference type="Proteomes" id="UP000197424"/>
    </source>
</evidence>
<feature type="domain" description="ABC transmembrane type-1" evidence="9">
    <location>
        <begin position="50"/>
        <end position="258"/>
    </location>
</feature>
<dbReference type="EMBL" id="JAJAXM010000034">
    <property type="protein sequence ID" value="MCG9027021.1"/>
    <property type="molecule type" value="Genomic_DNA"/>
</dbReference>
<dbReference type="PANTHER" id="PTHR42929:SF1">
    <property type="entry name" value="INNER MEMBRANE ABC TRANSPORTER PERMEASE PROTEIN YDCU-RELATED"/>
    <property type="match status" value="1"/>
</dbReference>
<evidence type="ECO:0000256" key="4">
    <source>
        <dbReference type="ARBA" id="ARBA00022475"/>
    </source>
</evidence>
<gene>
    <name evidence="11" type="ORF">LH440_14130</name>
    <name evidence="10" type="ORF">LHGZ1_0333</name>
</gene>
<evidence type="ECO:0000256" key="3">
    <source>
        <dbReference type="ARBA" id="ARBA00022448"/>
    </source>
</evidence>
<dbReference type="Pfam" id="PF00528">
    <property type="entry name" value="BPD_transp_1"/>
    <property type="match status" value="1"/>
</dbReference>
<keyword evidence="6 8" id="KW-1133">Transmembrane helix</keyword>
<dbReference type="OMA" id="FWRHIGL"/>
<keyword evidence="7 8" id="KW-0472">Membrane</keyword>
<evidence type="ECO:0000256" key="1">
    <source>
        <dbReference type="ARBA" id="ARBA00004651"/>
    </source>
</evidence>
<feature type="transmembrane region" description="Helical" evidence="8">
    <location>
        <begin position="55"/>
        <end position="73"/>
    </location>
</feature>
<evidence type="ECO:0000313" key="13">
    <source>
        <dbReference type="Proteomes" id="UP001200247"/>
    </source>
</evidence>
<organism evidence="10 12">
    <name type="scientific">Laribacter hongkongensis</name>
    <dbReference type="NCBI Taxonomy" id="168471"/>
    <lineage>
        <taxon>Bacteria</taxon>
        <taxon>Pseudomonadati</taxon>
        <taxon>Pseudomonadota</taxon>
        <taxon>Betaproteobacteria</taxon>
        <taxon>Neisseriales</taxon>
        <taxon>Aquaspirillaceae</taxon>
        <taxon>Laribacter</taxon>
    </lineage>
</organism>
<reference evidence="12" key="2">
    <citation type="submission" date="2017-06" db="EMBL/GenBank/DDBJ databases">
        <title>Whole genome sequence of Laribacter hongkongensis LHGZ1.</title>
        <authorList>
            <person name="Chen D."/>
            <person name="Wu H."/>
            <person name="Chen J."/>
        </authorList>
    </citation>
    <scope>NUCLEOTIDE SEQUENCE [LARGE SCALE GENOMIC DNA]</scope>
    <source>
        <strain evidence="12">LHGZ1</strain>
    </source>
</reference>
<evidence type="ECO:0000256" key="2">
    <source>
        <dbReference type="ARBA" id="ARBA00007069"/>
    </source>
</evidence>
<keyword evidence="4" id="KW-1003">Cell membrane</keyword>
<evidence type="ECO:0000256" key="8">
    <source>
        <dbReference type="RuleBase" id="RU363032"/>
    </source>
</evidence>
<feature type="transmembrane region" description="Helical" evidence="8">
    <location>
        <begin position="197"/>
        <end position="217"/>
    </location>
</feature>
<reference evidence="10" key="3">
    <citation type="submission" date="2017-06" db="EMBL/GenBank/DDBJ databases">
        <authorList>
            <person name="Kim H.J."/>
            <person name="Triplett B.A."/>
        </authorList>
    </citation>
    <scope>NUCLEOTIDE SEQUENCE</scope>
    <source>
        <strain evidence="10">HLGZ1</strain>
    </source>
</reference>
<dbReference type="Proteomes" id="UP001200247">
    <property type="component" value="Unassembled WGS sequence"/>
</dbReference>
<reference evidence="11 13" key="4">
    <citation type="submission" date="2021-10" db="EMBL/GenBank/DDBJ databases">
        <title>Whole-genome sequencing analysis of Laribacter hongkongensis: virulence gene profiles, carbohydrate-active enzyme prediction, and antimicrobial resistance characterization.</title>
        <authorList>
            <person name="Yuan P."/>
            <person name="Zhan Y."/>
            <person name="Chen D."/>
        </authorList>
    </citation>
    <scope>NUCLEOTIDE SEQUENCE [LARGE SCALE GENOMIC DNA]</scope>
    <source>
        <strain evidence="11 13">W67</strain>
    </source>
</reference>
<dbReference type="InterPro" id="IPR000515">
    <property type="entry name" value="MetI-like"/>
</dbReference>
<evidence type="ECO:0000313" key="10">
    <source>
        <dbReference type="EMBL" id="ASJ23164.1"/>
    </source>
</evidence>
<keyword evidence="5 8" id="KW-0812">Transmembrane</keyword>
<dbReference type="GeneID" id="75109440"/>
<name>A0A248LFC5_9NEIS</name>
<dbReference type="Gene3D" id="1.10.3720.10">
    <property type="entry name" value="MetI-like"/>
    <property type="match status" value="1"/>
</dbReference>
<evidence type="ECO:0000259" key="9">
    <source>
        <dbReference type="PROSITE" id="PS50928"/>
    </source>
</evidence>
<dbReference type="RefSeq" id="WP_012695822.1">
    <property type="nucleotide sequence ID" value="NZ_CP022115.1"/>
</dbReference>
<proteinExistence type="inferred from homology"/>
<feature type="transmembrane region" description="Helical" evidence="8">
    <location>
        <begin position="129"/>
        <end position="148"/>
    </location>
</feature>
<comment type="similarity">
    <text evidence="2">Belongs to the binding-protein-dependent transport system permease family. CysTW subfamily.</text>
</comment>
<feature type="transmembrane region" description="Helical" evidence="8">
    <location>
        <begin position="237"/>
        <end position="257"/>
    </location>
</feature>
<evidence type="ECO:0000313" key="11">
    <source>
        <dbReference type="EMBL" id="MCG9027021.1"/>
    </source>
</evidence>
<dbReference type="GO" id="GO:0005886">
    <property type="term" value="C:plasma membrane"/>
    <property type="evidence" value="ECO:0007669"/>
    <property type="project" value="UniProtKB-SubCell"/>
</dbReference>
<feature type="transmembrane region" description="Helical" evidence="8">
    <location>
        <begin position="85"/>
        <end position="109"/>
    </location>
</feature>
<evidence type="ECO:0000256" key="6">
    <source>
        <dbReference type="ARBA" id="ARBA00022989"/>
    </source>
</evidence>
<dbReference type="SUPFAM" id="SSF161098">
    <property type="entry name" value="MetI-like"/>
    <property type="match status" value="1"/>
</dbReference>
<sequence>MMQRFGAWPALAFIALFFVFPLVALLPEAMSDQGEAFVRMLDDPLFWPAIRNSVALGLSAGLLSTLVGVTVAWQLAHLPPRQRDIWMALLGLPLAFSGMVIAYGFILAFGRAGFVTQLLGYLGADPAEFGAWIYTVGGLTLAYAYYLIPRVALTLYPVFTNLDPRPIEAARTLGASPYRAFCNVVLPEIAPSVGASCALVSALAMGTYGTALALVGTQVNILPLLLYAKIGDGGADFPATAALSIVLLALCSLILGLGDHFSRRREHAVFQSSH</sequence>
<protein>
    <submittedName>
        <fullName evidence="11">ABC transporter permease</fullName>
    </submittedName>
    <submittedName>
        <fullName evidence="10">Binding-protein-dependent transport systems inner membrane component</fullName>
    </submittedName>
</protein>